<evidence type="ECO:0000313" key="2">
    <source>
        <dbReference type="Proteomes" id="UP001275084"/>
    </source>
</evidence>
<feature type="non-terminal residue" evidence="1">
    <location>
        <position position="127"/>
    </location>
</feature>
<gene>
    <name evidence="1" type="ORF">B0T25DRAFT_417542</name>
</gene>
<feature type="non-terminal residue" evidence="1">
    <location>
        <position position="1"/>
    </location>
</feature>
<proteinExistence type="predicted"/>
<accession>A0AAJ0HW42</accession>
<name>A0AAJ0HW42_9PEZI</name>
<reference evidence="1" key="1">
    <citation type="journal article" date="2023" name="Mol. Phylogenet. Evol.">
        <title>Genome-scale phylogeny and comparative genomics of the fungal order Sordariales.</title>
        <authorList>
            <person name="Hensen N."/>
            <person name="Bonometti L."/>
            <person name="Westerberg I."/>
            <person name="Brannstrom I.O."/>
            <person name="Guillou S."/>
            <person name="Cros-Aarteil S."/>
            <person name="Calhoun S."/>
            <person name="Haridas S."/>
            <person name="Kuo A."/>
            <person name="Mondo S."/>
            <person name="Pangilinan J."/>
            <person name="Riley R."/>
            <person name="LaButti K."/>
            <person name="Andreopoulos B."/>
            <person name="Lipzen A."/>
            <person name="Chen C."/>
            <person name="Yan M."/>
            <person name="Daum C."/>
            <person name="Ng V."/>
            <person name="Clum A."/>
            <person name="Steindorff A."/>
            <person name="Ohm R.A."/>
            <person name="Martin F."/>
            <person name="Silar P."/>
            <person name="Natvig D.O."/>
            <person name="Lalanne C."/>
            <person name="Gautier V."/>
            <person name="Ament-Velasquez S.L."/>
            <person name="Kruys A."/>
            <person name="Hutchinson M.I."/>
            <person name="Powell A.J."/>
            <person name="Barry K."/>
            <person name="Miller A.N."/>
            <person name="Grigoriev I.V."/>
            <person name="Debuchy R."/>
            <person name="Gladieux P."/>
            <person name="Hiltunen Thoren M."/>
            <person name="Johannesson H."/>
        </authorList>
    </citation>
    <scope>NUCLEOTIDE SEQUENCE</scope>
    <source>
        <strain evidence="1">CBS 955.72</strain>
    </source>
</reference>
<dbReference type="Proteomes" id="UP001275084">
    <property type="component" value="Unassembled WGS sequence"/>
</dbReference>
<keyword evidence="2" id="KW-1185">Reference proteome</keyword>
<protein>
    <submittedName>
        <fullName evidence="1">Uncharacterized protein</fullName>
    </submittedName>
</protein>
<dbReference type="AlphaFoldDB" id="A0AAJ0HW42"/>
<dbReference type="EMBL" id="JAUIQD010000001">
    <property type="protein sequence ID" value="KAK3363763.1"/>
    <property type="molecule type" value="Genomic_DNA"/>
</dbReference>
<sequence>QRPFFLSEGILKAPLSHCWQSFKYPVLRRCRFEPETINWRVMVGYGSEGCIFRVRFGSEGPFAFWHSVPHPTPGGKELSWPLRDKCKTAAVLEKMRWAVADELITIRRNPSTPAEALRNVWAFSTKG</sequence>
<organism evidence="1 2">
    <name type="scientific">Lasiosphaeria hispida</name>
    <dbReference type="NCBI Taxonomy" id="260671"/>
    <lineage>
        <taxon>Eukaryota</taxon>
        <taxon>Fungi</taxon>
        <taxon>Dikarya</taxon>
        <taxon>Ascomycota</taxon>
        <taxon>Pezizomycotina</taxon>
        <taxon>Sordariomycetes</taxon>
        <taxon>Sordariomycetidae</taxon>
        <taxon>Sordariales</taxon>
        <taxon>Lasiosphaeriaceae</taxon>
        <taxon>Lasiosphaeria</taxon>
    </lineage>
</organism>
<evidence type="ECO:0000313" key="1">
    <source>
        <dbReference type="EMBL" id="KAK3363763.1"/>
    </source>
</evidence>
<reference evidence="1" key="2">
    <citation type="submission" date="2023-06" db="EMBL/GenBank/DDBJ databases">
        <authorList>
            <consortium name="Lawrence Berkeley National Laboratory"/>
            <person name="Haridas S."/>
            <person name="Hensen N."/>
            <person name="Bonometti L."/>
            <person name="Westerberg I."/>
            <person name="Brannstrom I.O."/>
            <person name="Guillou S."/>
            <person name="Cros-Aarteil S."/>
            <person name="Calhoun S."/>
            <person name="Kuo A."/>
            <person name="Mondo S."/>
            <person name="Pangilinan J."/>
            <person name="Riley R."/>
            <person name="Labutti K."/>
            <person name="Andreopoulos B."/>
            <person name="Lipzen A."/>
            <person name="Chen C."/>
            <person name="Yanf M."/>
            <person name="Daum C."/>
            <person name="Ng V."/>
            <person name="Clum A."/>
            <person name="Steindorff A."/>
            <person name="Ohm R."/>
            <person name="Martin F."/>
            <person name="Silar P."/>
            <person name="Natvig D."/>
            <person name="Lalanne C."/>
            <person name="Gautier V."/>
            <person name="Ament-Velasquez S.L."/>
            <person name="Kruys A."/>
            <person name="Hutchinson M.I."/>
            <person name="Powell A.J."/>
            <person name="Barry K."/>
            <person name="Miller A.N."/>
            <person name="Grigoriev I.V."/>
            <person name="Debuchy R."/>
            <person name="Gladieux P."/>
            <person name="Thoren M.H."/>
            <person name="Johannesson H."/>
        </authorList>
    </citation>
    <scope>NUCLEOTIDE SEQUENCE</scope>
    <source>
        <strain evidence="1">CBS 955.72</strain>
    </source>
</reference>
<comment type="caution">
    <text evidence="1">The sequence shown here is derived from an EMBL/GenBank/DDBJ whole genome shotgun (WGS) entry which is preliminary data.</text>
</comment>